<dbReference type="OrthoDB" id="3261015at2"/>
<keyword evidence="7" id="KW-0869">Chloride channel</keyword>
<accession>A0A430FSE3</accession>
<dbReference type="RefSeq" id="WP_125962994.1">
    <property type="nucleotide sequence ID" value="NZ_QXGM01000001.1"/>
</dbReference>
<keyword evidence="3 11" id="KW-0812">Transmembrane</keyword>
<protein>
    <submittedName>
        <fullName evidence="12">Chloride channel protein</fullName>
    </submittedName>
</protein>
<dbReference type="GO" id="GO:0034707">
    <property type="term" value="C:chloride channel complex"/>
    <property type="evidence" value="ECO:0007669"/>
    <property type="project" value="UniProtKB-KW"/>
</dbReference>
<sequence length="485" mass="51979">MALSDGTTNHDQQDTSDLPRNAAEGPAEAGHFDNDFAEDASGKLATEQLPETTKQPFVSRKFSMVVAILVLAVVVGIAGALLAVVLMAVEHVALGYTESPELPGPFETDWRRRLISVFIGSCIAAVVWYFLRTYAKRVPSVRQALEGDEMPWWQTIVHDVLQICLCGTGMSIGREVAPRELGAMFAQKVTRVLHLHRNDVRTIVAISSGAGLAAVYNAPIAGAFYAIEILLVDVSATTVVMSFVCSAVAAWVASFIKGNHVFYVLGPMHTTFSPTILCFIIPAGIVCGICGALFRRGSYWAESHKTSGTRILFTLPAMGLATGLVAIYVPQVMGNGRATAQLGFTGGHVELWFAGLLGISFIVKATMTLLTIRFGASGGVLTPAIALGASMGCMLGILWMQVAGEDNMGAYALLGACALLSASQNAPIMAMSLVMEISQAPMNWYVPAVIICMLSVTTARWFTKHVLEPRAQRKAELLPQQILQK</sequence>
<evidence type="ECO:0000256" key="7">
    <source>
        <dbReference type="ARBA" id="ARBA00023173"/>
    </source>
</evidence>
<comment type="subcellular location">
    <subcellularLocation>
        <location evidence="1">Membrane</location>
        <topology evidence="1">Multi-pass membrane protein</topology>
    </subcellularLocation>
</comment>
<dbReference type="InterPro" id="IPR014743">
    <property type="entry name" value="Cl-channel_core"/>
</dbReference>
<feature type="transmembrane region" description="Helical" evidence="11">
    <location>
        <begin position="311"/>
        <end position="330"/>
    </location>
</feature>
<evidence type="ECO:0000313" key="12">
    <source>
        <dbReference type="EMBL" id="RSX55804.1"/>
    </source>
</evidence>
<evidence type="ECO:0000256" key="9">
    <source>
        <dbReference type="ARBA" id="ARBA00023303"/>
    </source>
</evidence>
<evidence type="ECO:0000313" key="13">
    <source>
        <dbReference type="Proteomes" id="UP000287609"/>
    </source>
</evidence>
<dbReference type="Gene3D" id="1.10.3080.10">
    <property type="entry name" value="Clc chloride channel"/>
    <property type="match status" value="1"/>
</dbReference>
<keyword evidence="8" id="KW-0868">Chloride</keyword>
<dbReference type="EMBL" id="QXGM01000001">
    <property type="protein sequence ID" value="RSX55804.1"/>
    <property type="molecule type" value="Genomic_DNA"/>
</dbReference>
<feature type="region of interest" description="Disordered" evidence="10">
    <location>
        <begin position="1"/>
        <end position="32"/>
    </location>
</feature>
<proteinExistence type="predicted"/>
<evidence type="ECO:0000256" key="2">
    <source>
        <dbReference type="ARBA" id="ARBA00022448"/>
    </source>
</evidence>
<organism evidence="12 13">
    <name type="scientific">Bifidobacterium dolichotidis</name>
    <dbReference type="NCBI Taxonomy" id="2306976"/>
    <lineage>
        <taxon>Bacteria</taxon>
        <taxon>Bacillati</taxon>
        <taxon>Actinomycetota</taxon>
        <taxon>Actinomycetes</taxon>
        <taxon>Bifidobacteriales</taxon>
        <taxon>Bifidobacteriaceae</taxon>
        <taxon>Bifidobacterium</taxon>
    </lineage>
</organism>
<feature type="transmembrane region" description="Helical" evidence="11">
    <location>
        <begin position="114"/>
        <end position="131"/>
    </location>
</feature>
<feature type="transmembrane region" description="Helical" evidence="11">
    <location>
        <begin position="351"/>
        <end position="374"/>
    </location>
</feature>
<keyword evidence="6 11" id="KW-0472">Membrane</keyword>
<feature type="transmembrane region" description="Helical" evidence="11">
    <location>
        <begin position="380"/>
        <end position="399"/>
    </location>
</feature>
<keyword evidence="4 11" id="KW-1133">Transmembrane helix</keyword>
<feature type="transmembrane region" description="Helical" evidence="11">
    <location>
        <begin position="239"/>
        <end position="256"/>
    </location>
</feature>
<evidence type="ECO:0000256" key="3">
    <source>
        <dbReference type="ARBA" id="ARBA00022692"/>
    </source>
</evidence>
<feature type="transmembrane region" description="Helical" evidence="11">
    <location>
        <begin position="276"/>
        <end position="295"/>
    </location>
</feature>
<reference evidence="12 13" key="1">
    <citation type="submission" date="2018-09" db="EMBL/GenBank/DDBJ databases">
        <title>Characterization of the phylogenetic diversity of five novel species belonging to the genus Bifidobacterium.</title>
        <authorList>
            <person name="Lugli G.A."/>
            <person name="Duranti S."/>
            <person name="Milani C."/>
        </authorList>
    </citation>
    <scope>NUCLEOTIDE SEQUENCE [LARGE SCALE GENOMIC DNA]</scope>
    <source>
        <strain evidence="12 13">2036B</strain>
    </source>
</reference>
<gene>
    <name evidence="12" type="ORF">D2E26_0367</name>
</gene>
<dbReference type="CDD" id="cd01033">
    <property type="entry name" value="ClC_like"/>
    <property type="match status" value="1"/>
</dbReference>
<dbReference type="PRINTS" id="PR00762">
    <property type="entry name" value="CLCHANNEL"/>
</dbReference>
<evidence type="ECO:0000256" key="10">
    <source>
        <dbReference type="SAM" id="MobiDB-lite"/>
    </source>
</evidence>
<dbReference type="PANTHER" id="PTHR43427">
    <property type="entry name" value="CHLORIDE CHANNEL PROTEIN CLC-E"/>
    <property type="match status" value="1"/>
</dbReference>
<keyword evidence="9" id="KW-0407">Ion channel</keyword>
<feature type="compositionally biased region" description="Polar residues" evidence="10">
    <location>
        <begin position="1"/>
        <end position="18"/>
    </location>
</feature>
<evidence type="ECO:0000256" key="5">
    <source>
        <dbReference type="ARBA" id="ARBA00023065"/>
    </source>
</evidence>
<evidence type="ECO:0000256" key="8">
    <source>
        <dbReference type="ARBA" id="ARBA00023214"/>
    </source>
</evidence>
<evidence type="ECO:0000256" key="6">
    <source>
        <dbReference type="ARBA" id="ARBA00023136"/>
    </source>
</evidence>
<dbReference type="InterPro" id="IPR050368">
    <property type="entry name" value="ClC-type_chloride_channel"/>
</dbReference>
<feature type="transmembrane region" description="Helical" evidence="11">
    <location>
        <begin position="64"/>
        <end position="94"/>
    </location>
</feature>
<dbReference type="Proteomes" id="UP000287609">
    <property type="component" value="Unassembled WGS sequence"/>
</dbReference>
<keyword evidence="13" id="KW-1185">Reference proteome</keyword>
<evidence type="ECO:0000256" key="1">
    <source>
        <dbReference type="ARBA" id="ARBA00004141"/>
    </source>
</evidence>
<evidence type="ECO:0000256" key="4">
    <source>
        <dbReference type="ARBA" id="ARBA00022989"/>
    </source>
</evidence>
<dbReference type="SUPFAM" id="SSF81340">
    <property type="entry name" value="Clc chloride channel"/>
    <property type="match status" value="1"/>
</dbReference>
<dbReference type="AlphaFoldDB" id="A0A430FSE3"/>
<name>A0A430FSE3_9BIFI</name>
<dbReference type="GO" id="GO:0005254">
    <property type="term" value="F:chloride channel activity"/>
    <property type="evidence" value="ECO:0007669"/>
    <property type="project" value="UniProtKB-KW"/>
</dbReference>
<dbReference type="InterPro" id="IPR001807">
    <property type="entry name" value="ClC"/>
</dbReference>
<keyword evidence="5" id="KW-0406">Ion transport</keyword>
<comment type="caution">
    <text evidence="12">The sequence shown here is derived from an EMBL/GenBank/DDBJ whole genome shotgun (WGS) entry which is preliminary data.</text>
</comment>
<keyword evidence="2" id="KW-0813">Transport</keyword>
<feature type="transmembrane region" description="Helical" evidence="11">
    <location>
        <begin position="444"/>
        <end position="463"/>
    </location>
</feature>
<dbReference type="PANTHER" id="PTHR43427:SF6">
    <property type="entry name" value="CHLORIDE CHANNEL PROTEIN CLC-E"/>
    <property type="match status" value="1"/>
</dbReference>
<feature type="transmembrane region" description="Helical" evidence="11">
    <location>
        <begin position="203"/>
        <end position="227"/>
    </location>
</feature>
<dbReference type="Pfam" id="PF00654">
    <property type="entry name" value="Voltage_CLC"/>
    <property type="match status" value="1"/>
</dbReference>
<evidence type="ECO:0000256" key="11">
    <source>
        <dbReference type="SAM" id="Phobius"/>
    </source>
</evidence>